<dbReference type="Proteomes" id="UP000706891">
    <property type="component" value="Unassembled WGS sequence"/>
</dbReference>
<gene>
    <name evidence="1" type="ORF">H6A34_09415</name>
</gene>
<dbReference type="RefSeq" id="WP_021947606.1">
    <property type="nucleotide sequence ID" value="NZ_JACJJG010000053.1"/>
</dbReference>
<keyword evidence="2" id="KW-1185">Reference proteome</keyword>
<organism evidence="1 2">
    <name type="scientific">Marseilla massiliensis</name>
    <dbReference type="NCBI Taxonomy" id="1841864"/>
    <lineage>
        <taxon>Bacteria</taxon>
        <taxon>Pseudomonadati</taxon>
        <taxon>Bacteroidota</taxon>
        <taxon>Bacteroidia</taxon>
        <taxon>Bacteroidales</taxon>
        <taxon>Prevotellaceae</taxon>
        <taxon>Marseilla</taxon>
    </lineage>
</organism>
<proteinExistence type="predicted"/>
<dbReference type="AlphaFoldDB" id="A0A938WTJ6"/>
<dbReference type="InterPro" id="IPR036388">
    <property type="entry name" value="WH-like_DNA-bd_sf"/>
</dbReference>
<sequence length="103" mass="12203">MDILSQELQDFLIRLGKEPDCVSEKVEHYIKHIMHLVYADEEDMLQQYYGLFGNDVKPLEDIAKERHVSNETMLKIIEANLRKMAVSPEWQMVKQLINRQVDE</sequence>
<name>A0A938WTJ6_9BACT</name>
<reference evidence="1" key="1">
    <citation type="submission" date="2020-08" db="EMBL/GenBank/DDBJ databases">
        <authorList>
            <person name="Cejkova D."/>
            <person name="Kubasova T."/>
            <person name="Jahodarova E."/>
            <person name="Rychlik I."/>
        </authorList>
    </citation>
    <scope>NUCLEOTIDE SEQUENCE</scope>
    <source>
        <strain evidence="1">An824</strain>
    </source>
</reference>
<comment type="caution">
    <text evidence="1">The sequence shown here is derived from an EMBL/GenBank/DDBJ whole genome shotgun (WGS) entry which is preliminary data.</text>
</comment>
<evidence type="ECO:0000313" key="1">
    <source>
        <dbReference type="EMBL" id="MBM6674093.1"/>
    </source>
</evidence>
<dbReference type="Gene3D" id="1.10.10.10">
    <property type="entry name" value="Winged helix-like DNA-binding domain superfamily/Winged helix DNA-binding domain"/>
    <property type="match status" value="1"/>
</dbReference>
<protein>
    <submittedName>
        <fullName evidence="1">Uncharacterized protein</fullName>
    </submittedName>
</protein>
<dbReference type="EMBL" id="JACJJG010000053">
    <property type="protein sequence ID" value="MBM6674093.1"/>
    <property type="molecule type" value="Genomic_DNA"/>
</dbReference>
<reference evidence="1" key="2">
    <citation type="journal article" date="2021" name="Sci. Rep.">
        <title>The distribution of antibiotic resistance genes in chicken gut microbiota commensals.</title>
        <authorList>
            <person name="Juricova H."/>
            <person name="Matiasovicova J."/>
            <person name="Kubasova T."/>
            <person name="Cejkova D."/>
            <person name="Rychlik I."/>
        </authorList>
    </citation>
    <scope>NUCLEOTIDE SEQUENCE</scope>
    <source>
        <strain evidence="1">An824</strain>
    </source>
</reference>
<evidence type="ECO:0000313" key="2">
    <source>
        <dbReference type="Proteomes" id="UP000706891"/>
    </source>
</evidence>
<accession>A0A938WTJ6</accession>